<reference evidence="2" key="1">
    <citation type="submission" date="2019-12" db="EMBL/GenBank/DDBJ databases">
        <authorList>
            <person name="zhang j."/>
            <person name="sun C.M."/>
        </authorList>
    </citation>
    <scope>NUCLEOTIDE SEQUENCE</scope>
    <source>
        <strain evidence="2">NS-1</strain>
    </source>
</reference>
<dbReference type="Pfam" id="PF13673">
    <property type="entry name" value="Acetyltransf_10"/>
    <property type="match status" value="1"/>
</dbReference>
<dbReference type="PANTHER" id="PTHR42791">
    <property type="entry name" value="GNAT FAMILY ACETYLTRANSFERASE"/>
    <property type="match status" value="1"/>
</dbReference>
<organism evidence="2 3">
    <name type="scientific">Iocasia fonsfrigidae</name>
    <dbReference type="NCBI Taxonomy" id="2682810"/>
    <lineage>
        <taxon>Bacteria</taxon>
        <taxon>Bacillati</taxon>
        <taxon>Bacillota</taxon>
        <taxon>Clostridia</taxon>
        <taxon>Halanaerobiales</taxon>
        <taxon>Halanaerobiaceae</taxon>
        <taxon>Iocasia</taxon>
    </lineage>
</organism>
<sequence length="200" mass="22907">MNLDKLYKLSKKDLDKSAQVLAKAFYDYPMFKCILGEKHNMENIEIFLRFLIKYAVLYGKAYGSSSEIEGILLFSSFKDYHFNLFRSLRSGALSLVKLGSDAGKKLNEFNNFSLKIHQEKVIGPHQYVILLGVDPEKQGQGFGSKLMYPMLKTAEKKGQPCYLETHSFKNVKIYEGFGFELISEDLVPGINIPHWSMLKK</sequence>
<accession>A0A8A7KFC3</accession>
<dbReference type="SUPFAM" id="SSF55729">
    <property type="entry name" value="Acyl-CoA N-acyltransferases (Nat)"/>
    <property type="match status" value="1"/>
</dbReference>
<dbReference type="InterPro" id="IPR016181">
    <property type="entry name" value="Acyl_CoA_acyltransferase"/>
</dbReference>
<name>A0A8A7KFC3_9FIRM</name>
<dbReference type="InterPro" id="IPR000182">
    <property type="entry name" value="GNAT_dom"/>
</dbReference>
<gene>
    <name evidence="2" type="ORF">GM661_12820</name>
</gene>
<evidence type="ECO:0000313" key="3">
    <source>
        <dbReference type="Proteomes" id="UP000665020"/>
    </source>
</evidence>
<dbReference type="AlphaFoldDB" id="A0A8A7KFC3"/>
<dbReference type="KEGG" id="ifn:GM661_12820"/>
<dbReference type="Proteomes" id="UP000665020">
    <property type="component" value="Chromosome"/>
</dbReference>
<dbReference type="EMBL" id="CP046640">
    <property type="protein sequence ID" value="QTL98785.1"/>
    <property type="molecule type" value="Genomic_DNA"/>
</dbReference>
<dbReference type="RefSeq" id="WP_125990978.1">
    <property type="nucleotide sequence ID" value="NZ_CP046640.1"/>
</dbReference>
<keyword evidence="3" id="KW-1185">Reference proteome</keyword>
<proteinExistence type="predicted"/>
<dbReference type="InterPro" id="IPR052523">
    <property type="entry name" value="Trichothecene_AcTrans"/>
</dbReference>
<dbReference type="PANTHER" id="PTHR42791:SF1">
    <property type="entry name" value="N-ACETYLTRANSFERASE DOMAIN-CONTAINING PROTEIN"/>
    <property type="match status" value="1"/>
</dbReference>
<evidence type="ECO:0000313" key="2">
    <source>
        <dbReference type="EMBL" id="QTL98785.1"/>
    </source>
</evidence>
<protein>
    <submittedName>
        <fullName evidence="2">GNAT family N-acetyltransferase</fullName>
    </submittedName>
</protein>
<dbReference type="Gene3D" id="3.40.630.30">
    <property type="match status" value="1"/>
</dbReference>
<dbReference type="PROSITE" id="PS51186">
    <property type="entry name" value="GNAT"/>
    <property type="match status" value="1"/>
</dbReference>
<evidence type="ECO:0000259" key="1">
    <source>
        <dbReference type="PROSITE" id="PS51186"/>
    </source>
</evidence>
<dbReference type="CDD" id="cd04301">
    <property type="entry name" value="NAT_SF"/>
    <property type="match status" value="1"/>
</dbReference>
<dbReference type="GO" id="GO:0016747">
    <property type="term" value="F:acyltransferase activity, transferring groups other than amino-acyl groups"/>
    <property type="evidence" value="ECO:0007669"/>
    <property type="project" value="InterPro"/>
</dbReference>
<feature type="domain" description="N-acetyltransferase" evidence="1">
    <location>
        <begin position="120"/>
        <end position="200"/>
    </location>
</feature>